<comment type="caution">
    <text evidence="2">The sequence shown here is derived from an EMBL/GenBank/DDBJ whole genome shotgun (WGS) entry which is preliminary data.</text>
</comment>
<feature type="chain" id="PRO_5031233658" description="Carboxypeptidase-like protein" evidence="1">
    <location>
        <begin position="20"/>
        <end position="174"/>
    </location>
</feature>
<sequence>MKKISVVLAMLFFTVAAYAQNSYKAIIKDAKTNQVLAGATLKILGTDKISVSDSTGLFTLKNISAGKQLLQFSYAGFEHRTDTVNFPLIQTTPAVILLETAKKELEEVFISATRGTRTISNIPTRVEVITGEELDEKGNMKPWRYSYDACRKYRDTNSANICHQWKLQYPDTGA</sequence>
<keyword evidence="1" id="KW-0732">Signal</keyword>
<proteinExistence type="predicted"/>
<evidence type="ECO:0000313" key="2">
    <source>
        <dbReference type="EMBL" id="MBB5638776.1"/>
    </source>
</evidence>
<name>A0A7W8ZRB2_9SPHI</name>
<reference evidence="2 3" key="1">
    <citation type="submission" date="2020-08" db="EMBL/GenBank/DDBJ databases">
        <title>Genomic Encyclopedia of Type Strains, Phase IV (KMG-V): Genome sequencing to study the core and pangenomes of soil and plant-associated prokaryotes.</title>
        <authorList>
            <person name="Whitman W."/>
        </authorList>
    </citation>
    <scope>NUCLEOTIDE SEQUENCE [LARGE SCALE GENOMIC DNA]</scope>
    <source>
        <strain evidence="2 3">S3M1</strain>
    </source>
</reference>
<evidence type="ECO:0000256" key="1">
    <source>
        <dbReference type="SAM" id="SignalP"/>
    </source>
</evidence>
<protein>
    <recommendedName>
        <fullName evidence="4">Carboxypeptidase-like protein</fullName>
    </recommendedName>
</protein>
<dbReference type="RefSeq" id="WP_260171846.1">
    <property type="nucleotide sequence ID" value="NZ_JACHCE010000010.1"/>
</dbReference>
<feature type="signal peptide" evidence="1">
    <location>
        <begin position="1"/>
        <end position="19"/>
    </location>
</feature>
<dbReference type="Pfam" id="PF13715">
    <property type="entry name" value="CarbopepD_reg_2"/>
    <property type="match status" value="1"/>
</dbReference>
<evidence type="ECO:0000313" key="3">
    <source>
        <dbReference type="Proteomes" id="UP000537204"/>
    </source>
</evidence>
<gene>
    <name evidence="2" type="ORF">HDE68_004711</name>
</gene>
<dbReference type="Proteomes" id="UP000537204">
    <property type="component" value="Unassembled WGS sequence"/>
</dbReference>
<organism evidence="2 3">
    <name type="scientific">Pedobacter cryoconitis</name>
    <dbReference type="NCBI Taxonomy" id="188932"/>
    <lineage>
        <taxon>Bacteria</taxon>
        <taxon>Pseudomonadati</taxon>
        <taxon>Bacteroidota</taxon>
        <taxon>Sphingobacteriia</taxon>
        <taxon>Sphingobacteriales</taxon>
        <taxon>Sphingobacteriaceae</taxon>
        <taxon>Pedobacter</taxon>
    </lineage>
</organism>
<dbReference type="EMBL" id="JACHCE010000010">
    <property type="protein sequence ID" value="MBB5638776.1"/>
    <property type="molecule type" value="Genomic_DNA"/>
</dbReference>
<dbReference type="AlphaFoldDB" id="A0A7W8ZRB2"/>
<dbReference type="SUPFAM" id="SSF49464">
    <property type="entry name" value="Carboxypeptidase regulatory domain-like"/>
    <property type="match status" value="1"/>
</dbReference>
<dbReference type="InterPro" id="IPR008969">
    <property type="entry name" value="CarboxyPept-like_regulatory"/>
</dbReference>
<dbReference type="Gene3D" id="2.60.40.1120">
    <property type="entry name" value="Carboxypeptidase-like, regulatory domain"/>
    <property type="match status" value="1"/>
</dbReference>
<accession>A0A7W8ZRB2</accession>
<evidence type="ECO:0008006" key="4">
    <source>
        <dbReference type="Google" id="ProtNLM"/>
    </source>
</evidence>